<keyword evidence="2" id="KW-1185">Reference proteome</keyword>
<sequence length="237" mass="26559">MHHTFGDGLPSSSRVPMVPVVQAFRSDLPPGVVPFPDGTDILQVLWCPFTHEFPGSPWPLVFWRDSSTVRTVRPAPPTDPAASRRYVPAPCVVHPERVTEYPSWDLPEDLADEWRDDFRRLQAAIPPHGALPLLSFSDFAEAPGIKLGGYPSWFTGEGWVDCERCGRRMDHLLTVASWECDGASWHIWLPLEDRDEDGGRAVPVDPTGLALGDVGSVYIFECRVCPDRPFAHWWDCS</sequence>
<dbReference type="EMBL" id="JBBDHD010000032">
    <property type="protein sequence ID" value="MFH7596450.1"/>
    <property type="molecule type" value="Genomic_DNA"/>
</dbReference>
<dbReference type="RefSeq" id="WP_395510286.1">
    <property type="nucleotide sequence ID" value="NZ_JBBDHD010000032.1"/>
</dbReference>
<name>A0ABW7PEQ8_9ACTN</name>
<evidence type="ECO:0000313" key="2">
    <source>
        <dbReference type="Proteomes" id="UP001610631"/>
    </source>
</evidence>
<gene>
    <name evidence="1" type="ORF">WDV06_15305</name>
</gene>
<reference evidence="1 2" key="1">
    <citation type="submission" date="2024-03" db="EMBL/GenBank/DDBJ databases">
        <title>Whole genome sequencing of Streptomyces racemochromogenes, to identify antimicrobial biosynthetic gene clusters.</title>
        <authorList>
            <person name="Suryawanshi P."/>
            <person name="Krishnaraj P.U."/>
            <person name="Arun Y.P."/>
            <person name="Suryawanshi M.P."/>
            <person name="Rakshit O."/>
        </authorList>
    </citation>
    <scope>NUCLEOTIDE SEQUENCE [LARGE SCALE GENOMIC DNA]</scope>
    <source>
        <strain evidence="1 2">AUDT626</strain>
    </source>
</reference>
<comment type="caution">
    <text evidence="1">The sequence shown here is derived from an EMBL/GenBank/DDBJ whole genome shotgun (WGS) entry which is preliminary data.</text>
</comment>
<protein>
    <submittedName>
        <fullName evidence="1">DUF1963 domain-containing protein</fullName>
    </submittedName>
</protein>
<proteinExistence type="predicted"/>
<accession>A0ABW7PEQ8</accession>
<dbReference type="Gene3D" id="2.30.320.10">
    <property type="entry name" value="YwqG-like"/>
    <property type="match status" value="1"/>
</dbReference>
<dbReference type="Proteomes" id="UP001610631">
    <property type="component" value="Unassembled WGS sequence"/>
</dbReference>
<evidence type="ECO:0000313" key="1">
    <source>
        <dbReference type="EMBL" id="MFH7596450.1"/>
    </source>
</evidence>
<organism evidence="1 2">
    <name type="scientific">Streptomyces racemochromogenes</name>
    <dbReference type="NCBI Taxonomy" id="67353"/>
    <lineage>
        <taxon>Bacteria</taxon>
        <taxon>Bacillati</taxon>
        <taxon>Actinomycetota</taxon>
        <taxon>Actinomycetes</taxon>
        <taxon>Kitasatosporales</taxon>
        <taxon>Streptomycetaceae</taxon>
        <taxon>Streptomyces</taxon>
    </lineage>
</organism>